<dbReference type="AlphaFoldDB" id="A0A062V2B9"/>
<accession>A0A062V2B9</accession>
<dbReference type="PANTHER" id="PTHR11596">
    <property type="entry name" value="ALKALINE PHOSPHATASE"/>
    <property type="match status" value="1"/>
</dbReference>
<keyword evidence="3" id="KW-1185">Reference proteome</keyword>
<dbReference type="EMBL" id="JMIY01000005">
    <property type="protein sequence ID" value="KCZ71507.1"/>
    <property type="molecule type" value="Genomic_DNA"/>
</dbReference>
<sequence>MATGLVATSTITHATPAVFGSHIKSRGCENEIARQYVQLTEPDVMLGGGVAKFNSTKPDACGTYGNFINEALQKGYSVVYTKSEMDSAVGNGSLKLLGLFNNSGMTPSYLRTPETTEPKLSEMTGAALEILEKDKDGFFLMVEGSQIDWANHANNLEYQIGDTLAFDEAVKTVLDWINASPKRKQHTLLIVVADHETGGFAVNGPDHILKAGEFVDAGWTSDEHTGGDTIIWSQGTDSEALGRAVDNTDLYGVMAEAIE</sequence>
<dbReference type="InterPro" id="IPR001952">
    <property type="entry name" value="Alkaline_phosphatase"/>
</dbReference>
<evidence type="ECO:0000313" key="3">
    <source>
        <dbReference type="Proteomes" id="UP000027153"/>
    </source>
</evidence>
<name>A0A062V2B9_9EURY</name>
<gene>
    <name evidence="2" type="ORF">ANME2D_02238</name>
</gene>
<keyword evidence="1" id="KW-0597">Phosphoprotein</keyword>
<dbReference type="Gene3D" id="3.40.720.10">
    <property type="entry name" value="Alkaline Phosphatase, subunit A"/>
    <property type="match status" value="1"/>
</dbReference>
<evidence type="ECO:0000313" key="2">
    <source>
        <dbReference type="EMBL" id="KCZ71507.1"/>
    </source>
</evidence>
<dbReference type="OrthoDB" id="212977at2157"/>
<comment type="caution">
    <text evidence="2">The sequence shown here is derived from an EMBL/GenBank/DDBJ whole genome shotgun (WGS) entry which is preliminary data.</text>
</comment>
<dbReference type="Proteomes" id="UP000027153">
    <property type="component" value="Unassembled WGS sequence"/>
</dbReference>
<dbReference type="InterPro" id="IPR017850">
    <property type="entry name" value="Alkaline_phosphatase_core_sf"/>
</dbReference>
<dbReference type="SMART" id="SM00098">
    <property type="entry name" value="alkPPc"/>
    <property type="match status" value="1"/>
</dbReference>
<proteinExistence type="predicted"/>
<reference evidence="2 3" key="1">
    <citation type="journal article" date="2013" name="Nature">
        <title>Anaerobic oxidation of methane coupled to nitrate reduction in a novel archaeal lineage.</title>
        <authorList>
            <person name="Haroon M.F."/>
            <person name="Hu S."/>
            <person name="Shi Y."/>
            <person name="Imelfort M."/>
            <person name="Keller J."/>
            <person name="Hugenholtz P."/>
            <person name="Yuan Z."/>
            <person name="Tyson G.W."/>
        </authorList>
    </citation>
    <scope>NUCLEOTIDE SEQUENCE [LARGE SCALE GENOMIC DNA]</scope>
    <source>
        <strain evidence="2 3">ANME-2d</strain>
    </source>
</reference>
<protein>
    <submittedName>
        <fullName evidence="2">Alkaline phosphatase</fullName>
    </submittedName>
</protein>
<dbReference type="PRINTS" id="PR00113">
    <property type="entry name" value="ALKPHPHTASE"/>
</dbReference>
<dbReference type="GO" id="GO:0004035">
    <property type="term" value="F:alkaline phosphatase activity"/>
    <property type="evidence" value="ECO:0007669"/>
    <property type="project" value="TreeGrafter"/>
</dbReference>
<dbReference type="SUPFAM" id="SSF53649">
    <property type="entry name" value="Alkaline phosphatase-like"/>
    <property type="match status" value="1"/>
</dbReference>
<dbReference type="CDD" id="cd16012">
    <property type="entry name" value="ALP"/>
    <property type="match status" value="1"/>
</dbReference>
<organism evidence="2 3">
    <name type="scientific">Candidatus Methanoperedens nitratireducens</name>
    <dbReference type="NCBI Taxonomy" id="1392998"/>
    <lineage>
        <taxon>Archaea</taxon>
        <taxon>Methanobacteriati</taxon>
        <taxon>Methanobacteriota</taxon>
        <taxon>Stenosarchaea group</taxon>
        <taxon>Methanomicrobia</taxon>
        <taxon>Methanosarcinales</taxon>
        <taxon>ANME-2 cluster</taxon>
        <taxon>Candidatus Methanoperedentaceae</taxon>
        <taxon>Candidatus Methanoperedens</taxon>
    </lineage>
</organism>
<dbReference type="PANTHER" id="PTHR11596:SF5">
    <property type="entry name" value="ALKALINE PHOSPHATASE"/>
    <property type="match status" value="1"/>
</dbReference>
<evidence type="ECO:0000256" key="1">
    <source>
        <dbReference type="ARBA" id="ARBA00022553"/>
    </source>
</evidence>
<dbReference type="PATRIC" id="fig|1392998.3.peg.2236"/>
<dbReference type="Pfam" id="PF00245">
    <property type="entry name" value="Alk_phosphatase"/>
    <property type="match status" value="1"/>
</dbReference>